<dbReference type="InterPro" id="IPR051082">
    <property type="entry name" value="Pentapeptide-BTB/POZ_domain"/>
</dbReference>
<dbReference type="InterPro" id="IPR001646">
    <property type="entry name" value="5peptide_repeat"/>
</dbReference>
<reference evidence="2 3" key="1">
    <citation type="submission" date="2019-07" db="EMBL/GenBank/DDBJ databases">
        <title>Whole genome shotgun sequence of Cellulomonas soli NBRC 109434.</title>
        <authorList>
            <person name="Hosoyama A."/>
            <person name="Uohara A."/>
            <person name="Ohji S."/>
            <person name="Ichikawa N."/>
        </authorList>
    </citation>
    <scope>NUCLEOTIDE SEQUENCE [LARGE SCALE GENOMIC DNA]</scope>
    <source>
        <strain evidence="2 3">NBRC 109434</strain>
    </source>
</reference>
<accession>A0A512PAX2</accession>
<dbReference type="Gene3D" id="2.160.20.80">
    <property type="entry name" value="E3 ubiquitin-protein ligase SopA"/>
    <property type="match status" value="1"/>
</dbReference>
<dbReference type="AlphaFoldDB" id="A0A512PAX2"/>
<gene>
    <name evidence="2" type="ORF">CSO01_10530</name>
</gene>
<organism evidence="2 3">
    <name type="scientific">Cellulomonas soli</name>
    <dbReference type="NCBI Taxonomy" id="931535"/>
    <lineage>
        <taxon>Bacteria</taxon>
        <taxon>Bacillati</taxon>
        <taxon>Actinomycetota</taxon>
        <taxon>Actinomycetes</taxon>
        <taxon>Micrococcales</taxon>
        <taxon>Cellulomonadaceae</taxon>
        <taxon>Cellulomonas</taxon>
    </lineage>
</organism>
<sequence length="291" mass="31206">MATDRDLGRATGQSTDEAAPDPRARLRADCARCAGLCCVALPFHRSSEFAFDKAAGTPCRNLAEDFRCRVHADLRTRGMAGCTTFDCLGAGQQVTQVTFGGRTWRDDAALAQPMFGTFATVRRLHELLWYLADAIERPATAPLRTELHEAALAVERLTARPAEALVTIDEEISSRGRATDDLLRRASALVRAEHLDRTRPADRSGADLVGARLAGADLRGTDLSAALLLGADLHGADLRLADVRYADLRGADLRGADLSSSLYALGPQLAGARGDARTVLPPGVARPAHWE</sequence>
<comment type="caution">
    <text evidence="2">The sequence shown here is derived from an EMBL/GenBank/DDBJ whole genome shotgun (WGS) entry which is preliminary data.</text>
</comment>
<dbReference type="OrthoDB" id="154708at2"/>
<evidence type="ECO:0000313" key="2">
    <source>
        <dbReference type="EMBL" id="GEP68338.1"/>
    </source>
</evidence>
<name>A0A512PAX2_9CELL</name>
<dbReference type="PANTHER" id="PTHR14136:SF17">
    <property type="entry name" value="BTB_POZ DOMAIN-CONTAINING PROTEIN KCTD9"/>
    <property type="match status" value="1"/>
</dbReference>
<evidence type="ECO:0000313" key="3">
    <source>
        <dbReference type="Proteomes" id="UP000321798"/>
    </source>
</evidence>
<dbReference type="Proteomes" id="UP000321798">
    <property type="component" value="Unassembled WGS sequence"/>
</dbReference>
<proteinExistence type="predicted"/>
<dbReference type="EMBL" id="BKAL01000003">
    <property type="protein sequence ID" value="GEP68338.1"/>
    <property type="molecule type" value="Genomic_DNA"/>
</dbReference>
<evidence type="ECO:0000256" key="1">
    <source>
        <dbReference type="SAM" id="MobiDB-lite"/>
    </source>
</evidence>
<keyword evidence="3" id="KW-1185">Reference proteome</keyword>
<protein>
    <recommendedName>
        <fullName evidence="4">Pentapeptide repeat-containing protein</fullName>
    </recommendedName>
</protein>
<dbReference type="SUPFAM" id="SSF141571">
    <property type="entry name" value="Pentapeptide repeat-like"/>
    <property type="match status" value="1"/>
</dbReference>
<dbReference type="RefSeq" id="WP_146952107.1">
    <property type="nucleotide sequence ID" value="NZ_BAABBJ010000009.1"/>
</dbReference>
<dbReference type="Pfam" id="PF00805">
    <property type="entry name" value="Pentapeptide"/>
    <property type="match status" value="1"/>
</dbReference>
<feature type="region of interest" description="Disordered" evidence="1">
    <location>
        <begin position="1"/>
        <end position="21"/>
    </location>
</feature>
<dbReference type="PANTHER" id="PTHR14136">
    <property type="entry name" value="BTB_POZ DOMAIN-CONTAINING PROTEIN KCTD9"/>
    <property type="match status" value="1"/>
</dbReference>
<evidence type="ECO:0008006" key="4">
    <source>
        <dbReference type="Google" id="ProtNLM"/>
    </source>
</evidence>